<name>A0AAD7W1K4_9TELE</name>
<evidence type="ECO:0000313" key="1">
    <source>
        <dbReference type="EMBL" id="KAJ8371854.1"/>
    </source>
</evidence>
<accession>A0AAD7W1K4</accession>
<reference evidence="1" key="1">
    <citation type="journal article" date="2023" name="Science">
        <title>Genome structures resolve the early diversification of teleost fishes.</title>
        <authorList>
            <person name="Parey E."/>
            <person name="Louis A."/>
            <person name="Montfort J."/>
            <person name="Bouchez O."/>
            <person name="Roques C."/>
            <person name="Iampietro C."/>
            <person name="Lluch J."/>
            <person name="Castinel A."/>
            <person name="Donnadieu C."/>
            <person name="Desvignes T."/>
            <person name="Floi Bucao C."/>
            <person name="Jouanno E."/>
            <person name="Wen M."/>
            <person name="Mejri S."/>
            <person name="Dirks R."/>
            <person name="Jansen H."/>
            <person name="Henkel C."/>
            <person name="Chen W.J."/>
            <person name="Zahm M."/>
            <person name="Cabau C."/>
            <person name="Klopp C."/>
            <person name="Thompson A.W."/>
            <person name="Robinson-Rechavi M."/>
            <person name="Braasch I."/>
            <person name="Lecointre G."/>
            <person name="Bobe J."/>
            <person name="Postlethwait J.H."/>
            <person name="Berthelot C."/>
            <person name="Roest Crollius H."/>
            <person name="Guiguen Y."/>
        </authorList>
    </citation>
    <scope>NUCLEOTIDE SEQUENCE</scope>
    <source>
        <strain evidence="1">NC1722</strain>
    </source>
</reference>
<dbReference type="Proteomes" id="UP001221898">
    <property type="component" value="Unassembled WGS sequence"/>
</dbReference>
<dbReference type="EMBL" id="JAINUG010000427">
    <property type="protein sequence ID" value="KAJ8371854.1"/>
    <property type="molecule type" value="Genomic_DNA"/>
</dbReference>
<proteinExistence type="predicted"/>
<dbReference type="AlphaFoldDB" id="A0AAD7W1K4"/>
<protein>
    <submittedName>
        <fullName evidence="1">Uncharacterized protein</fullName>
    </submittedName>
</protein>
<gene>
    <name evidence="1" type="ORF">AAFF_G00299490</name>
</gene>
<keyword evidence="2" id="KW-1185">Reference proteome</keyword>
<sequence length="88" mass="10587">MKERIEKMKREISYLSDMIRPIEQEIKAEDISFLQSYKATNIRAQFKVGDPQMMSGGRIDVAKHLGNLKYNVWEKMLEIVQYNEYRWQ</sequence>
<organism evidence="1 2">
    <name type="scientific">Aldrovandia affinis</name>
    <dbReference type="NCBI Taxonomy" id="143900"/>
    <lineage>
        <taxon>Eukaryota</taxon>
        <taxon>Metazoa</taxon>
        <taxon>Chordata</taxon>
        <taxon>Craniata</taxon>
        <taxon>Vertebrata</taxon>
        <taxon>Euteleostomi</taxon>
        <taxon>Actinopterygii</taxon>
        <taxon>Neopterygii</taxon>
        <taxon>Teleostei</taxon>
        <taxon>Notacanthiformes</taxon>
        <taxon>Halosauridae</taxon>
        <taxon>Aldrovandia</taxon>
    </lineage>
</organism>
<comment type="caution">
    <text evidence="1">The sequence shown here is derived from an EMBL/GenBank/DDBJ whole genome shotgun (WGS) entry which is preliminary data.</text>
</comment>
<evidence type="ECO:0000313" key="2">
    <source>
        <dbReference type="Proteomes" id="UP001221898"/>
    </source>
</evidence>